<keyword evidence="8" id="KW-1185">Reference proteome</keyword>
<dbReference type="Pfam" id="PF01098">
    <property type="entry name" value="FTSW_RODA_SPOVE"/>
    <property type="match status" value="1"/>
</dbReference>
<keyword evidence="2 6" id="KW-0812">Transmembrane</keyword>
<keyword evidence="4 6" id="KW-1133">Transmembrane helix</keyword>
<evidence type="ECO:0000256" key="6">
    <source>
        <dbReference type="SAM" id="Phobius"/>
    </source>
</evidence>
<feature type="transmembrane region" description="Helical" evidence="6">
    <location>
        <begin position="324"/>
        <end position="345"/>
    </location>
</feature>
<feature type="transmembrane region" description="Helical" evidence="6">
    <location>
        <begin position="164"/>
        <end position="188"/>
    </location>
</feature>
<feature type="transmembrane region" description="Helical" evidence="6">
    <location>
        <begin position="390"/>
        <end position="412"/>
    </location>
</feature>
<keyword evidence="5 6" id="KW-0472">Membrane</keyword>
<sequence>MKWNKEEYMEQVRKSIKNNDAKQMVTKELEYHIDQEREKLQQKNKMNAQDAEMHAVNQMGSPREVGKHFNNMYRPKTEWWLISLLLMAIGFSFLPMLMVNQDTGYSVSNKISYTLLGIALITAFLFLDYRKLQKWRWVFYGAGLAGISLFNSALVAYVDGSPTLHIGTVELKSIAFVPFFLVAFSSILANKKANLWNGLFLLFIPVYLYWHIADLQSLLILFVMFFTMAWTRPLNRKALLRVLVGGSVAVLTMGLWLFSIMKSYQIERILSFLHPKQYAESSGDLYLRIRELLAESGWFGHFGGKAALPLSHTDFVLVGLTYTFGWFTSIIAILVLLSLMVRLVWVNLYTKEMFGRMLITGGVVFYSVQFLYHLLMSFGLLPFASFSLPFLSYGMGPTLLNAVVFGIALSVYRRKDVIFSSSTG</sequence>
<feature type="transmembrane region" description="Helical" evidence="6">
    <location>
        <begin position="242"/>
        <end position="261"/>
    </location>
</feature>
<gene>
    <name evidence="7" type="ORF">MUN89_02875</name>
</gene>
<reference evidence="7 8" key="1">
    <citation type="submission" date="2022-04" db="EMBL/GenBank/DDBJ databases">
        <title>Halobacillus sp. isolated from saltern.</title>
        <authorList>
            <person name="Won M."/>
            <person name="Lee C.-M."/>
            <person name="Woen H.-Y."/>
            <person name="Kwon S.-W."/>
        </authorList>
    </citation>
    <scope>NUCLEOTIDE SEQUENCE [LARGE SCALE GENOMIC DNA]</scope>
    <source>
        <strain evidence="7 8">SSBR10-3</strain>
    </source>
</reference>
<evidence type="ECO:0000313" key="7">
    <source>
        <dbReference type="EMBL" id="UOQ44912.1"/>
    </source>
</evidence>
<feature type="transmembrane region" description="Helical" evidence="6">
    <location>
        <begin position="137"/>
        <end position="158"/>
    </location>
</feature>
<keyword evidence="3" id="KW-0133">Cell shape</keyword>
<dbReference type="Proteomes" id="UP000831787">
    <property type="component" value="Chromosome"/>
</dbReference>
<dbReference type="RefSeq" id="WP_244711240.1">
    <property type="nucleotide sequence ID" value="NZ_CP095073.1"/>
</dbReference>
<proteinExistence type="predicted"/>
<feature type="transmembrane region" description="Helical" evidence="6">
    <location>
        <begin position="111"/>
        <end position="130"/>
    </location>
</feature>
<feature type="transmembrane region" description="Helical" evidence="6">
    <location>
        <begin position="79"/>
        <end position="99"/>
    </location>
</feature>
<evidence type="ECO:0000256" key="2">
    <source>
        <dbReference type="ARBA" id="ARBA00022692"/>
    </source>
</evidence>
<comment type="subcellular location">
    <subcellularLocation>
        <location evidence="1">Membrane</location>
        <topology evidence="1">Multi-pass membrane protein</topology>
    </subcellularLocation>
</comment>
<name>A0ABY4EMS4_9BACI</name>
<feature type="transmembrane region" description="Helical" evidence="6">
    <location>
        <begin position="218"/>
        <end position="235"/>
    </location>
</feature>
<evidence type="ECO:0000256" key="5">
    <source>
        <dbReference type="ARBA" id="ARBA00023136"/>
    </source>
</evidence>
<dbReference type="PANTHER" id="PTHR30474">
    <property type="entry name" value="CELL CYCLE PROTEIN"/>
    <property type="match status" value="1"/>
</dbReference>
<dbReference type="PANTHER" id="PTHR30474:SF1">
    <property type="entry name" value="PEPTIDOGLYCAN GLYCOSYLTRANSFERASE MRDB"/>
    <property type="match status" value="1"/>
</dbReference>
<dbReference type="EMBL" id="CP095073">
    <property type="protein sequence ID" value="UOQ44912.1"/>
    <property type="molecule type" value="Genomic_DNA"/>
</dbReference>
<dbReference type="InterPro" id="IPR001182">
    <property type="entry name" value="FtsW/RodA"/>
</dbReference>
<accession>A0ABY4EMS4</accession>
<organism evidence="7 8">
    <name type="scientific">Halobacillus salinarum</name>
    <dbReference type="NCBI Taxonomy" id="2932257"/>
    <lineage>
        <taxon>Bacteria</taxon>
        <taxon>Bacillati</taxon>
        <taxon>Bacillota</taxon>
        <taxon>Bacilli</taxon>
        <taxon>Bacillales</taxon>
        <taxon>Bacillaceae</taxon>
        <taxon>Halobacillus</taxon>
    </lineage>
</organism>
<feature type="transmembrane region" description="Helical" evidence="6">
    <location>
        <begin position="195"/>
        <end position="212"/>
    </location>
</feature>
<protein>
    <submittedName>
        <fullName evidence="7">FtsW/RodA/SpoVE family cell cycle protein</fullName>
    </submittedName>
</protein>
<evidence type="ECO:0000256" key="1">
    <source>
        <dbReference type="ARBA" id="ARBA00004141"/>
    </source>
</evidence>
<feature type="transmembrane region" description="Helical" evidence="6">
    <location>
        <begin position="357"/>
        <end position="384"/>
    </location>
</feature>
<evidence type="ECO:0000256" key="3">
    <source>
        <dbReference type="ARBA" id="ARBA00022960"/>
    </source>
</evidence>
<evidence type="ECO:0000313" key="8">
    <source>
        <dbReference type="Proteomes" id="UP000831787"/>
    </source>
</evidence>
<evidence type="ECO:0000256" key="4">
    <source>
        <dbReference type="ARBA" id="ARBA00022989"/>
    </source>
</evidence>